<dbReference type="InterPro" id="IPR010994">
    <property type="entry name" value="RuvA_2-like"/>
</dbReference>
<dbReference type="Pfam" id="PF03120">
    <property type="entry name" value="OB_DNA_ligase"/>
    <property type="match status" value="1"/>
</dbReference>
<dbReference type="EMBL" id="QQRQ01000001">
    <property type="protein sequence ID" value="RFT07748.1"/>
    <property type="molecule type" value="Genomic_DNA"/>
</dbReference>
<dbReference type="InterPro" id="IPR033136">
    <property type="entry name" value="DNA_ligase_CS"/>
</dbReference>
<keyword evidence="3 11" id="KW-0479">Metal-binding</keyword>
<dbReference type="InterPro" id="IPR001357">
    <property type="entry name" value="BRCT_dom"/>
</dbReference>
<dbReference type="Pfam" id="PF12826">
    <property type="entry name" value="HHH_2"/>
    <property type="match status" value="1"/>
</dbReference>
<dbReference type="HAMAP" id="MF_01588">
    <property type="entry name" value="DNA_ligase_A"/>
    <property type="match status" value="1"/>
</dbReference>
<dbReference type="AlphaFoldDB" id="A0A3E2B6S5"/>
<feature type="binding site" evidence="11">
    <location>
        <position position="286"/>
    </location>
    <ligand>
        <name>NAD(+)</name>
        <dbReference type="ChEBI" id="CHEBI:57540"/>
    </ligand>
</feature>
<dbReference type="PANTHER" id="PTHR23389:SF9">
    <property type="entry name" value="DNA LIGASE"/>
    <property type="match status" value="1"/>
</dbReference>
<dbReference type="FunFam" id="1.10.150.20:FF:000006">
    <property type="entry name" value="DNA ligase"/>
    <property type="match status" value="1"/>
</dbReference>
<dbReference type="CDD" id="cd00114">
    <property type="entry name" value="LIGANc"/>
    <property type="match status" value="1"/>
</dbReference>
<dbReference type="Pfam" id="PF22745">
    <property type="entry name" value="Nlig-Ia"/>
    <property type="match status" value="1"/>
</dbReference>
<dbReference type="PIRSF" id="PIRSF001604">
    <property type="entry name" value="LigA"/>
    <property type="match status" value="1"/>
</dbReference>
<dbReference type="GO" id="GO:0003911">
    <property type="term" value="F:DNA ligase (NAD+) activity"/>
    <property type="evidence" value="ECO:0007669"/>
    <property type="project" value="UniProtKB-UniRule"/>
</dbReference>
<feature type="binding site" evidence="11">
    <location>
        <position position="426"/>
    </location>
    <ligand>
        <name>Zn(2+)</name>
        <dbReference type="ChEBI" id="CHEBI:29105"/>
    </ligand>
</feature>
<dbReference type="GO" id="GO:0005829">
    <property type="term" value="C:cytosol"/>
    <property type="evidence" value="ECO:0007669"/>
    <property type="project" value="TreeGrafter"/>
</dbReference>
<feature type="binding site" evidence="11">
    <location>
        <position position="170"/>
    </location>
    <ligand>
        <name>NAD(+)</name>
        <dbReference type="ChEBI" id="CHEBI:57540"/>
    </ligand>
</feature>
<evidence type="ECO:0000313" key="13">
    <source>
        <dbReference type="EMBL" id="RFT07748.1"/>
    </source>
</evidence>
<feature type="binding site" evidence="11">
    <location>
        <begin position="31"/>
        <end position="35"/>
    </location>
    <ligand>
        <name>NAD(+)</name>
        <dbReference type="ChEBI" id="CHEBI:57540"/>
    </ligand>
</feature>
<dbReference type="Proteomes" id="UP000260649">
    <property type="component" value="Unassembled WGS sequence"/>
</dbReference>
<evidence type="ECO:0000256" key="11">
    <source>
        <dbReference type="HAMAP-Rule" id="MF_01588"/>
    </source>
</evidence>
<feature type="domain" description="BRCT" evidence="12">
    <location>
        <begin position="589"/>
        <end position="667"/>
    </location>
</feature>
<dbReference type="InterPro" id="IPR001679">
    <property type="entry name" value="DNA_ligase"/>
</dbReference>
<dbReference type="SUPFAM" id="SSF56091">
    <property type="entry name" value="DNA ligase/mRNA capping enzyme, catalytic domain"/>
    <property type="match status" value="1"/>
</dbReference>
<evidence type="ECO:0000256" key="1">
    <source>
        <dbReference type="ARBA" id="ARBA00022598"/>
    </source>
</evidence>
<evidence type="ECO:0000256" key="7">
    <source>
        <dbReference type="ARBA" id="ARBA00023027"/>
    </source>
</evidence>
<dbReference type="SUPFAM" id="SSF47781">
    <property type="entry name" value="RuvA domain 2-like"/>
    <property type="match status" value="1"/>
</dbReference>
<dbReference type="SUPFAM" id="SSF50249">
    <property type="entry name" value="Nucleic acid-binding proteins"/>
    <property type="match status" value="1"/>
</dbReference>
<dbReference type="CDD" id="cd17748">
    <property type="entry name" value="BRCT_DNA_ligase_like"/>
    <property type="match status" value="1"/>
</dbReference>
<proteinExistence type="inferred from homology"/>
<dbReference type="EC" id="6.5.1.2" evidence="11"/>
<reference evidence="13 14" key="1">
    <citation type="submission" date="2018-07" db="EMBL/GenBank/DDBJ databases">
        <title>GABA Modulating Bacteria of the Human Gut Microbiota.</title>
        <authorList>
            <person name="Strandwitz P."/>
            <person name="Kim K.H."/>
            <person name="Terekhova D."/>
            <person name="Liu J.K."/>
            <person name="Sharma A."/>
            <person name="Levering J."/>
            <person name="Mcdonald D."/>
            <person name="Dietrich D."/>
            <person name="Ramadhar T.R."/>
            <person name="Lekbua A."/>
            <person name="Mroue N."/>
            <person name="Liston C."/>
            <person name="Stewart E.J."/>
            <person name="Dubin M.J."/>
            <person name="Zengler K."/>
            <person name="Knight R."/>
            <person name="Gilbert J.A."/>
            <person name="Clardy J."/>
            <person name="Lewis K."/>
        </authorList>
    </citation>
    <scope>NUCLEOTIDE SEQUENCE [LARGE SCALE GENOMIC DNA]</scope>
    <source>
        <strain evidence="13 14">KLE1738</strain>
    </source>
</reference>
<dbReference type="Gene3D" id="2.40.50.140">
    <property type="entry name" value="Nucleic acid-binding proteins"/>
    <property type="match status" value="1"/>
</dbReference>
<dbReference type="NCBIfam" id="NF005932">
    <property type="entry name" value="PRK07956.1"/>
    <property type="match status" value="1"/>
</dbReference>
<feature type="binding site" evidence="11">
    <location>
        <position position="404"/>
    </location>
    <ligand>
        <name>Zn(2+)</name>
        <dbReference type="ChEBI" id="CHEBI:29105"/>
    </ligand>
</feature>
<keyword evidence="7 11" id="KW-0520">NAD</keyword>
<dbReference type="InterPro" id="IPR004149">
    <property type="entry name" value="Znf_DNAligase_C4"/>
</dbReference>
<comment type="catalytic activity">
    <reaction evidence="10 11">
        <text>NAD(+) + (deoxyribonucleotide)n-3'-hydroxyl + 5'-phospho-(deoxyribonucleotide)m = (deoxyribonucleotide)n+m + AMP + beta-nicotinamide D-nucleotide.</text>
        <dbReference type="EC" id="6.5.1.2"/>
    </reaction>
</comment>
<dbReference type="GO" id="GO:0046872">
    <property type="term" value="F:metal ion binding"/>
    <property type="evidence" value="ECO:0007669"/>
    <property type="project" value="UniProtKB-KW"/>
</dbReference>
<comment type="caution">
    <text evidence="13">The sequence shown here is derived from an EMBL/GenBank/DDBJ whole genome shotgun (WGS) entry which is preliminary data.</text>
</comment>
<dbReference type="GO" id="GO:0006260">
    <property type="term" value="P:DNA replication"/>
    <property type="evidence" value="ECO:0007669"/>
    <property type="project" value="UniProtKB-KW"/>
</dbReference>
<dbReference type="PROSITE" id="PS50172">
    <property type="entry name" value="BRCT"/>
    <property type="match status" value="1"/>
</dbReference>
<evidence type="ECO:0000256" key="6">
    <source>
        <dbReference type="ARBA" id="ARBA00022842"/>
    </source>
</evidence>
<comment type="function">
    <text evidence="11">DNA ligase that catalyzes the formation of phosphodiester linkages between 5'-phosphoryl and 3'-hydroxyl groups in double-stranded DNA using NAD as a coenzyme and as the energy source for the reaction. It is essential for DNA replication and repair of damaged DNA.</text>
</comment>
<dbReference type="PANTHER" id="PTHR23389">
    <property type="entry name" value="CHROMOSOME TRANSMISSION FIDELITY FACTOR 18"/>
    <property type="match status" value="1"/>
</dbReference>
<dbReference type="SUPFAM" id="SSF52113">
    <property type="entry name" value="BRCT domain"/>
    <property type="match status" value="1"/>
</dbReference>
<evidence type="ECO:0000256" key="10">
    <source>
        <dbReference type="ARBA" id="ARBA00034005"/>
    </source>
</evidence>
<keyword evidence="14" id="KW-1185">Reference proteome</keyword>
<dbReference type="NCBIfam" id="TIGR00575">
    <property type="entry name" value="dnlj"/>
    <property type="match status" value="1"/>
</dbReference>
<dbReference type="Gene3D" id="1.10.150.20">
    <property type="entry name" value="5' to 3' exonuclease, C-terminal subdomain"/>
    <property type="match status" value="2"/>
</dbReference>
<dbReference type="RefSeq" id="WP_117141486.1">
    <property type="nucleotide sequence ID" value="NZ_CAKXKJ010000012.1"/>
</dbReference>
<keyword evidence="8 11" id="KW-0234">DNA repair</keyword>
<feature type="binding site" evidence="11">
    <location>
        <begin position="81"/>
        <end position="82"/>
    </location>
    <ligand>
        <name>NAD(+)</name>
        <dbReference type="ChEBI" id="CHEBI:57540"/>
    </ligand>
</feature>
<keyword evidence="1 11" id="KW-0436">Ligase</keyword>
<comment type="similarity">
    <text evidence="11">Belongs to the NAD-dependent DNA ligase family. LigA subfamily.</text>
</comment>
<dbReference type="Pfam" id="PF01653">
    <property type="entry name" value="DNA_ligase_aden"/>
    <property type="match status" value="1"/>
</dbReference>
<dbReference type="SMART" id="SM00532">
    <property type="entry name" value="LIGANc"/>
    <property type="match status" value="1"/>
</dbReference>
<organism evidence="13 14">
    <name type="scientific">Evtepia gabavorous</name>
    <dbReference type="NCBI Taxonomy" id="2211183"/>
    <lineage>
        <taxon>Bacteria</taxon>
        <taxon>Bacillati</taxon>
        <taxon>Bacillota</taxon>
        <taxon>Clostridia</taxon>
        <taxon>Eubacteriales</taxon>
        <taxon>Evtepia</taxon>
    </lineage>
</organism>
<dbReference type="Gene3D" id="3.30.470.30">
    <property type="entry name" value="DNA ligase/mRNA capping enzyme"/>
    <property type="match status" value="1"/>
</dbReference>
<dbReference type="GeneID" id="97994318"/>
<feature type="binding site" evidence="11">
    <location>
        <position position="134"/>
    </location>
    <ligand>
        <name>NAD(+)</name>
        <dbReference type="ChEBI" id="CHEBI:57540"/>
    </ligand>
</feature>
<gene>
    <name evidence="11" type="primary">ligA</name>
    <name evidence="13" type="ORF">DV520_01040</name>
</gene>
<keyword evidence="2 11" id="KW-0235">DNA replication</keyword>
<dbReference type="InterPro" id="IPR012340">
    <property type="entry name" value="NA-bd_OB-fold"/>
</dbReference>
<accession>A0A3E2B6S5</accession>
<evidence type="ECO:0000256" key="4">
    <source>
        <dbReference type="ARBA" id="ARBA00022763"/>
    </source>
</evidence>
<name>A0A3E2B6S5_9FIRM</name>
<sequence length="667" mass="73435">MDASKRAEELRALLNHHSNLYYNEDAPTISDQEYDALMRELKMLESSHPELIVPDSPTQKVGGTAKRTAGVLVAHRVPMLSMQDLFTREEVDHFMDDCREKLGEGITFLVETKIDGLSMALRYEDGKLVTAITRGDGRNFGEDVTANAKVIDDVAVTLRHPIAYLELRGEVYMTNAAFEAVNEKQELLGKKPFANPRNCAAGTLRQLDASITKERHLSFFVFNIQDIQGKDLSTHQEAYEFLEDCGVTVIAHRFVCKTSEEVWRAIEAIGDMRGTLPYDIDGAVVKVNELALRAQLKDTAKNAGYQVAYKYPPERKETRLRQIELSVGRTGKITPTAVFDPVRLCGTTVSRCTLHNQDFISSLDIRLGSTLLIEKSGEVIPKCVGVVPDKQPAAARPFQIPMVCPVCGKPAVREATADIKCVNLNCPAQLERLIGHFVGRSAMDIKGFGVVYIHDLIEKGYLTDVADIFTLSQHREELIEQGIIGKEKNTDKLLGNIEKAKRNSPDRLLTGLGISNVGKSAAQVLMNHFGSFDALSHAQEEDLMAVDDIGPISAQCVYAYFREAHNQKVLQKLKDAGVNMEQDIVTLPQEDLSLSGQTVVISGTLPDMSREEATQLIQSHGGKVTSSVSKKTAFLLAGDNAGSKLTKAESLGIPVLSLSELQEKLQA</sequence>
<feature type="binding site" evidence="11">
    <location>
        <position position="310"/>
    </location>
    <ligand>
        <name>NAD(+)</name>
        <dbReference type="ChEBI" id="CHEBI:57540"/>
    </ligand>
</feature>
<comment type="cofactor">
    <cofactor evidence="11">
        <name>Mg(2+)</name>
        <dbReference type="ChEBI" id="CHEBI:18420"/>
    </cofactor>
    <cofactor evidence="11">
        <name>Mn(2+)</name>
        <dbReference type="ChEBI" id="CHEBI:29035"/>
    </cofactor>
</comment>
<keyword evidence="4 11" id="KW-0227">DNA damage</keyword>
<feature type="binding site" evidence="11">
    <location>
        <position position="421"/>
    </location>
    <ligand>
        <name>Zn(2+)</name>
        <dbReference type="ChEBI" id="CHEBI:29105"/>
    </ligand>
</feature>
<feature type="binding site" evidence="11">
    <location>
        <position position="407"/>
    </location>
    <ligand>
        <name>Zn(2+)</name>
        <dbReference type="ChEBI" id="CHEBI:29105"/>
    </ligand>
</feature>
<evidence type="ECO:0000259" key="12">
    <source>
        <dbReference type="PROSITE" id="PS50172"/>
    </source>
</evidence>
<protein>
    <recommendedName>
        <fullName evidence="11">DNA ligase</fullName>
        <ecNumber evidence="11">6.5.1.2</ecNumber>
    </recommendedName>
    <alternativeName>
        <fullName evidence="11">Polydeoxyribonucleotide synthase [NAD(+)]</fullName>
    </alternativeName>
</protein>
<feature type="binding site" evidence="11">
    <location>
        <position position="111"/>
    </location>
    <ligand>
        <name>NAD(+)</name>
        <dbReference type="ChEBI" id="CHEBI:57540"/>
    </ligand>
</feature>
<evidence type="ECO:0000256" key="9">
    <source>
        <dbReference type="ARBA" id="ARBA00023211"/>
    </source>
</evidence>
<keyword evidence="5 11" id="KW-0862">Zinc</keyword>
<dbReference type="Pfam" id="PF00533">
    <property type="entry name" value="BRCT"/>
    <property type="match status" value="1"/>
</dbReference>
<dbReference type="OrthoDB" id="9759736at2"/>
<evidence type="ECO:0000256" key="3">
    <source>
        <dbReference type="ARBA" id="ARBA00022723"/>
    </source>
</evidence>
<evidence type="ECO:0000313" key="14">
    <source>
        <dbReference type="Proteomes" id="UP000260649"/>
    </source>
</evidence>
<dbReference type="PROSITE" id="PS01056">
    <property type="entry name" value="DNA_LIGASE_N2"/>
    <property type="match status" value="1"/>
</dbReference>
<dbReference type="GO" id="GO:0006281">
    <property type="term" value="P:DNA repair"/>
    <property type="evidence" value="ECO:0007669"/>
    <property type="project" value="UniProtKB-KW"/>
</dbReference>
<dbReference type="InterPro" id="IPR013840">
    <property type="entry name" value="DNAligase_N"/>
</dbReference>
<dbReference type="InterPro" id="IPR036420">
    <property type="entry name" value="BRCT_dom_sf"/>
</dbReference>
<dbReference type="InterPro" id="IPR004150">
    <property type="entry name" value="NAD_DNA_ligase_OB"/>
</dbReference>
<keyword evidence="6 11" id="KW-0460">Magnesium</keyword>
<dbReference type="Pfam" id="PF03119">
    <property type="entry name" value="DNA_ligase_ZBD"/>
    <property type="match status" value="1"/>
</dbReference>
<dbReference type="FunFam" id="1.10.287.610:FF:000002">
    <property type="entry name" value="DNA ligase"/>
    <property type="match status" value="1"/>
</dbReference>
<dbReference type="Gene3D" id="6.20.10.30">
    <property type="match status" value="1"/>
</dbReference>
<evidence type="ECO:0000256" key="2">
    <source>
        <dbReference type="ARBA" id="ARBA00022705"/>
    </source>
</evidence>
<dbReference type="Gene3D" id="3.40.50.10190">
    <property type="entry name" value="BRCT domain"/>
    <property type="match status" value="1"/>
</dbReference>
<feature type="active site" description="N6-AMP-lysine intermediate" evidence="11">
    <location>
        <position position="113"/>
    </location>
</feature>
<evidence type="ECO:0000256" key="5">
    <source>
        <dbReference type="ARBA" id="ARBA00022833"/>
    </source>
</evidence>
<dbReference type="SMART" id="SM00292">
    <property type="entry name" value="BRCT"/>
    <property type="match status" value="1"/>
</dbReference>
<keyword evidence="9 11" id="KW-0464">Manganese</keyword>
<dbReference type="Gene3D" id="1.10.287.610">
    <property type="entry name" value="Helix hairpin bin"/>
    <property type="match status" value="1"/>
</dbReference>
<dbReference type="InterPro" id="IPR013839">
    <property type="entry name" value="DNAligase_adenylation"/>
</dbReference>
<evidence type="ECO:0000256" key="8">
    <source>
        <dbReference type="ARBA" id="ARBA00023204"/>
    </source>
</evidence>
<dbReference type="InterPro" id="IPR041663">
    <property type="entry name" value="DisA/LigA_HHH"/>
</dbReference>